<evidence type="ECO:0000256" key="6">
    <source>
        <dbReference type="ARBA" id="ARBA00022853"/>
    </source>
</evidence>
<evidence type="ECO:0000256" key="3">
    <source>
        <dbReference type="ARBA" id="ARBA00022723"/>
    </source>
</evidence>
<dbReference type="InterPro" id="IPR001965">
    <property type="entry name" value="Znf_PHD"/>
</dbReference>
<evidence type="ECO:0000256" key="9">
    <source>
        <dbReference type="PROSITE-ProRule" id="PRU00146"/>
    </source>
</evidence>
<comment type="domain">
    <text evidence="10">The PHD-type zinc finger mediates the binding to H3K4me3.</text>
</comment>
<dbReference type="InterPro" id="IPR011011">
    <property type="entry name" value="Znf_FYVE_PHD"/>
</dbReference>
<dbReference type="Pfam" id="PF00628">
    <property type="entry name" value="PHD"/>
    <property type="match status" value="1"/>
</dbReference>
<keyword evidence="3 8" id="KW-0479">Metal-binding</keyword>
<dbReference type="GO" id="GO:0006325">
    <property type="term" value="P:chromatin organization"/>
    <property type="evidence" value="ECO:0007669"/>
    <property type="project" value="UniProtKB-KW"/>
</dbReference>
<dbReference type="PANTHER" id="PTHR10333:SF42">
    <property type="entry name" value="INHIBITOR OF GROWTH PROTEIN 5"/>
    <property type="match status" value="1"/>
</dbReference>
<comment type="subcellular location">
    <subcellularLocation>
        <location evidence="1 10">Nucleus</location>
    </subcellularLocation>
</comment>
<feature type="binding site" evidence="8">
    <location>
        <position position="222"/>
    </location>
    <ligand>
        <name>Zn(2+)</name>
        <dbReference type="ChEBI" id="CHEBI:29105"/>
        <label>2</label>
    </ligand>
</feature>
<dbReference type="EMBL" id="DF237127">
    <property type="protein sequence ID" value="GAQ84154.1"/>
    <property type="molecule type" value="Genomic_DNA"/>
</dbReference>
<evidence type="ECO:0000313" key="14">
    <source>
        <dbReference type="Proteomes" id="UP000054558"/>
    </source>
</evidence>
<dbReference type="Proteomes" id="UP000054558">
    <property type="component" value="Unassembled WGS sequence"/>
</dbReference>
<reference evidence="13 14" key="1">
    <citation type="journal article" date="2014" name="Nat. Commun.">
        <title>Klebsormidium flaccidum genome reveals primary factors for plant terrestrial adaptation.</title>
        <authorList>
            <person name="Hori K."/>
            <person name="Maruyama F."/>
            <person name="Fujisawa T."/>
            <person name="Togashi T."/>
            <person name="Yamamoto N."/>
            <person name="Seo M."/>
            <person name="Sato S."/>
            <person name="Yamada T."/>
            <person name="Mori H."/>
            <person name="Tajima N."/>
            <person name="Moriyama T."/>
            <person name="Ikeuchi M."/>
            <person name="Watanabe M."/>
            <person name="Wada H."/>
            <person name="Kobayashi K."/>
            <person name="Saito M."/>
            <person name="Masuda T."/>
            <person name="Sasaki-Sekimoto Y."/>
            <person name="Mashiguchi K."/>
            <person name="Awai K."/>
            <person name="Shimojima M."/>
            <person name="Masuda S."/>
            <person name="Iwai M."/>
            <person name="Nobusawa T."/>
            <person name="Narise T."/>
            <person name="Kondo S."/>
            <person name="Saito H."/>
            <person name="Sato R."/>
            <person name="Murakawa M."/>
            <person name="Ihara Y."/>
            <person name="Oshima-Yamada Y."/>
            <person name="Ohtaka K."/>
            <person name="Satoh M."/>
            <person name="Sonobe K."/>
            <person name="Ishii M."/>
            <person name="Ohtani R."/>
            <person name="Kanamori-Sato M."/>
            <person name="Honoki R."/>
            <person name="Miyazaki D."/>
            <person name="Mochizuki H."/>
            <person name="Umetsu J."/>
            <person name="Higashi K."/>
            <person name="Shibata D."/>
            <person name="Kamiya Y."/>
            <person name="Sato N."/>
            <person name="Nakamura Y."/>
            <person name="Tabata S."/>
            <person name="Ida S."/>
            <person name="Kurokawa K."/>
            <person name="Ohta H."/>
        </authorList>
    </citation>
    <scope>NUCLEOTIDE SEQUENCE [LARGE SCALE GENOMIC DNA]</scope>
    <source>
        <strain evidence="13 14">NIES-2285</strain>
    </source>
</reference>
<dbReference type="Gene3D" id="6.10.140.1740">
    <property type="match status" value="1"/>
</dbReference>
<evidence type="ECO:0000313" key="13">
    <source>
        <dbReference type="EMBL" id="GAQ84154.1"/>
    </source>
</evidence>
<gene>
    <name evidence="13" type="ORF">KFL_001780090</name>
</gene>
<organism evidence="13 14">
    <name type="scientific">Klebsormidium nitens</name>
    <name type="common">Green alga</name>
    <name type="synonym">Ulothrix nitens</name>
    <dbReference type="NCBI Taxonomy" id="105231"/>
    <lineage>
        <taxon>Eukaryota</taxon>
        <taxon>Viridiplantae</taxon>
        <taxon>Streptophyta</taxon>
        <taxon>Klebsormidiophyceae</taxon>
        <taxon>Klebsormidiales</taxon>
        <taxon>Klebsormidiaceae</taxon>
        <taxon>Klebsormidium</taxon>
    </lineage>
</organism>
<protein>
    <recommendedName>
        <fullName evidence="10">PHD finger protein ING</fullName>
    </recommendedName>
</protein>
<evidence type="ECO:0000259" key="12">
    <source>
        <dbReference type="PROSITE" id="PS50016"/>
    </source>
</evidence>
<dbReference type="InterPro" id="IPR028651">
    <property type="entry name" value="ING_fam"/>
</dbReference>
<dbReference type="SUPFAM" id="SSF57903">
    <property type="entry name" value="FYVE/PHD zinc finger"/>
    <property type="match status" value="1"/>
</dbReference>
<evidence type="ECO:0000256" key="10">
    <source>
        <dbReference type="RuleBase" id="RU361213"/>
    </source>
</evidence>
<evidence type="ECO:0000256" key="4">
    <source>
        <dbReference type="ARBA" id="ARBA00022771"/>
    </source>
</evidence>
<dbReference type="SMART" id="SM00249">
    <property type="entry name" value="PHD"/>
    <property type="match status" value="1"/>
</dbReference>
<feature type="binding site" evidence="8">
    <location>
        <position position="229"/>
    </location>
    <ligand>
        <name>Zn(2+)</name>
        <dbReference type="ChEBI" id="CHEBI:29105"/>
        <label>1</label>
    </ligand>
</feature>
<evidence type="ECO:0000256" key="1">
    <source>
        <dbReference type="ARBA" id="ARBA00004123"/>
    </source>
</evidence>
<feature type="binding site" evidence="8">
    <location>
        <position position="248"/>
    </location>
    <ligand>
        <name>Zn(2+)</name>
        <dbReference type="ChEBI" id="CHEBI:29105"/>
        <label>2</label>
    </ligand>
</feature>
<dbReference type="CDD" id="cd15505">
    <property type="entry name" value="PHD_ING"/>
    <property type="match status" value="1"/>
</dbReference>
<dbReference type="OMA" id="PIYITPQ"/>
<comment type="subunit">
    <text evidence="10">Component of an histone acetyltransferase complex. Interacts with H3K4me3 and to a lesser extent with H3K4me2.</text>
</comment>
<dbReference type="AlphaFoldDB" id="A0A1Y1HZS1"/>
<evidence type="ECO:0000256" key="8">
    <source>
        <dbReference type="PIRSR" id="PIRSR628651-51"/>
    </source>
</evidence>
<keyword evidence="4 9" id="KW-0863">Zinc-finger</keyword>
<feature type="binding site" evidence="8">
    <location>
        <position position="245"/>
    </location>
    <ligand>
        <name>Zn(2+)</name>
        <dbReference type="ChEBI" id="CHEBI:29105"/>
        <label>2</label>
    </ligand>
</feature>
<feature type="domain" description="PHD-type" evidence="12">
    <location>
        <begin position="201"/>
        <end position="251"/>
    </location>
</feature>
<name>A0A1Y1HZS1_KLENI</name>
<dbReference type="SMART" id="SM01408">
    <property type="entry name" value="ING"/>
    <property type="match status" value="1"/>
</dbReference>
<accession>A0A1Y1HZS1</accession>
<dbReference type="PROSITE" id="PS50016">
    <property type="entry name" value="ZF_PHD_2"/>
    <property type="match status" value="1"/>
</dbReference>
<feature type="region of interest" description="Disordered" evidence="11">
    <location>
        <begin position="133"/>
        <end position="194"/>
    </location>
</feature>
<proteinExistence type="inferred from homology"/>
<dbReference type="PANTHER" id="PTHR10333">
    <property type="entry name" value="INHIBITOR OF GROWTH PROTEIN"/>
    <property type="match status" value="1"/>
</dbReference>
<feature type="binding site" evidence="8">
    <location>
        <position position="217"/>
    </location>
    <ligand>
        <name>Zn(2+)</name>
        <dbReference type="ChEBI" id="CHEBI:29105"/>
        <label>2</label>
    </ligand>
</feature>
<sequence>MAQRTGIYLEDFHEYVSSLPPELQRLLSTMRELDERAATLQDAVRAQCSAVLALPPLQFQRDDPEAVELVETMRRKIEAEQEHCLGLATEKVLLAQQATELITSQIARLDEDLGSFEEDLKVEGKLSDFAFTPVSFEKKRPPAPPPQPTSARKQDPAPEYDDREPERPRAPAITVRRKSQPSQPSPGVVNAANPGGGDPQDSFCICGGQSYGDMVQCDNEDCKGGVWFHYSCVGLNQAPRNKWYCPACRALQRRGLLDVAL</sequence>
<dbReference type="InterPro" id="IPR024610">
    <property type="entry name" value="ING_N_histone-binding"/>
</dbReference>
<keyword evidence="6 10" id="KW-0156">Chromatin regulator</keyword>
<dbReference type="Pfam" id="PF12998">
    <property type="entry name" value="ING"/>
    <property type="match status" value="1"/>
</dbReference>
<keyword evidence="7 10" id="KW-0539">Nucleus</keyword>
<feature type="binding site" evidence="8">
    <location>
        <position position="204"/>
    </location>
    <ligand>
        <name>Zn(2+)</name>
        <dbReference type="ChEBI" id="CHEBI:29105"/>
        <label>1</label>
    </ligand>
</feature>
<dbReference type="InterPro" id="IPR019787">
    <property type="entry name" value="Znf_PHD-finger"/>
</dbReference>
<feature type="binding site" evidence="8">
    <location>
        <position position="206"/>
    </location>
    <ligand>
        <name>Zn(2+)</name>
        <dbReference type="ChEBI" id="CHEBI:29105"/>
        <label>1</label>
    </ligand>
</feature>
<evidence type="ECO:0000256" key="2">
    <source>
        <dbReference type="ARBA" id="ARBA00010210"/>
    </source>
</evidence>
<dbReference type="InterPro" id="IPR013083">
    <property type="entry name" value="Znf_RING/FYVE/PHD"/>
</dbReference>
<keyword evidence="14" id="KW-1185">Reference proteome</keyword>
<dbReference type="GO" id="GO:0008270">
    <property type="term" value="F:zinc ion binding"/>
    <property type="evidence" value="ECO:0007669"/>
    <property type="project" value="UniProtKB-KW"/>
</dbReference>
<evidence type="ECO:0000256" key="5">
    <source>
        <dbReference type="ARBA" id="ARBA00022833"/>
    </source>
</evidence>
<keyword evidence="5 8" id="KW-0862">Zinc</keyword>
<comment type="similarity">
    <text evidence="2 10">Belongs to the ING family.</text>
</comment>
<evidence type="ECO:0000256" key="11">
    <source>
        <dbReference type="SAM" id="MobiDB-lite"/>
    </source>
</evidence>
<comment type="function">
    <text evidence="10">Component of an histone acetyltransferase complex.</text>
</comment>
<evidence type="ECO:0000256" key="7">
    <source>
        <dbReference type="ARBA" id="ARBA00023242"/>
    </source>
</evidence>
<dbReference type="CDD" id="cd17015">
    <property type="entry name" value="ING_plant"/>
    <property type="match status" value="1"/>
</dbReference>
<dbReference type="STRING" id="105231.A0A1Y1HZS1"/>
<dbReference type="GO" id="GO:0005634">
    <property type="term" value="C:nucleus"/>
    <property type="evidence" value="ECO:0000318"/>
    <property type="project" value="GO_Central"/>
</dbReference>
<dbReference type="Gene3D" id="3.30.40.10">
    <property type="entry name" value="Zinc/RING finger domain, C3HC4 (zinc finger)"/>
    <property type="match status" value="1"/>
</dbReference>
<dbReference type="OrthoDB" id="5411773at2759"/>
<feature type="binding site" evidence="8">
    <location>
        <position position="232"/>
    </location>
    <ligand>
        <name>Zn(2+)</name>
        <dbReference type="ChEBI" id="CHEBI:29105"/>
        <label>1</label>
    </ligand>
</feature>